<dbReference type="EMBL" id="DXBM01000062">
    <property type="protein sequence ID" value="HIZ46837.1"/>
    <property type="molecule type" value="Genomic_DNA"/>
</dbReference>
<feature type="region of interest" description="Disordered" evidence="1">
    <location>
        <begin position="139"/>
        <end position="164"/>
    </location>
</feature>
<comment type="caution">
    <text evidence="2">The sequence shown here is derived from an EMBL/GenBank/DDBJ whole genome shotgun (WGS) entry which is preliminary data.</text>
</comment>
<organism evidence="2 3">
    <name type="scientific">Candidatus Olsenella pullistercoris</name>
    <dbReference type="NCBI Taxonomy" id="2838712"/>
    <lineage>
        <taxon>Bacteria</taxon>
        <taxon>Bacillati</taxon>
        <taxon>Actinomycetota</taxon>
        <taxon>Coriobacteriia</taxon>
        <taxon>Coriobacteriales</taxon>
        <taxon>Atopobiaceae</taxon>
        <taxon>Olsenella</taxon>
    </lineage>
</organism>
<evidence type="ECO:0000313" key="2">
    <source>
        <dbReference type="EMBL" id="HIZ46837.1"/>
    </source>
</evidence>
<name>A0A9D2JEZ2_9ACTN</name>
<sequence length="164" mass="18332">MSLEEIMGSGYMVSPYKKGDNYYRLTLSQGDQTTLRSAIDHLENPDVDVVSEAHRIVENLDFFRSCLKKIDDPNVVWDGIGRLEVVTISLAQGQDNPQLIFESMNSTGKDLSTADLVRNYVLMAFPWARRRIPMLTAAAPGRPHARARTPASQARTPSSPSRPR</sequence>
<reference evidence="2" key="2">
    <citation type="submission" date="2021-04" db="EMBL/GenBank/DDBJ databases">
        <authorList>
            <person name="Gilroy R."/>
        </authorList>
    </citation>
    <scope>NUCLEOTIDE SEQUENCE</scope>
    <source>
        <strain evidence="2">ChiHjej12B11-14209</strain>
    </source>
</reference>
<proteinExistence type="predicted"/>
<reference evidence="2" key="1">
    <citation type="journal article" date="2021" name="PeerJ">
        <title>Extensive microbial diversity within the chicken gut microbiome revealed by metagenomics and culture.</title>
        <authorList>
            <person name="Gilroy R."/>
            <person name="Ravi A."/>
            <person name="Getino M."/>
            <person name="Pursley I."/>
            <person name="Horton D.L."/>
            <person name="Alikhan N.F."/>
            <person name="Baker D."/>
            <person name="Gharbi K."/>
            <person name="Hall N."/>
            <person name="Watson M."/>
            <person name="Adriaenssens E.M."/>
            <person name="Foster-Nyarko E."/>
            <person name="Jarju S."/>
            <person name="Secka A."/>
            <person name="Antonio M."/>
            <person name="Oren A."/>
            <person name="Chaudhuri R.R."/>
            <person name="La Ragione R."/>
            <person name="Hildebrand F."/>
            <person name="Pallen M.J."/>
        </authorList>
    </citation>
    <scope>NUCLEOTIDE SEQUENCE</scope>
    <source>
        <strain evidence="2">ChiHjej12B11-14209</strain>
    </source>
</reference>
<evidence type="ECO:0000256" key="1">
    <source>
        <dbReference type="SAM" id="MobiDB-lite"/>
    </source>
</evidence>
<evidence type="ECO:0000313" key="3">
    <source>
        <dbReference type="Proteomes" id="UP000824062"/>
    </source>
</evidence>
<dbReference type="Proteomes" id="UP000824062">
    <property type="component" value="Unassembled WGS sequence"/>
</dbReference>
<dbReference type="PANTHER" id="PTHR35149:SF2">
    <property type="entry name" value="DUF262 DOMAIN-CONTAINING PROTEIN"/>
    <property type="match status" value="1"/>
</dbReference>
<accession>A0A9D2JEZ2</accession>
<protein>
    <submittedName>
        <fullName evidence="2">DUF262 domain-containing protein</fullName>
    </submittedName>
</protein>
<gene>
    <name evidence="2" type="ORF">IAA19_07470</name>
</gene>
<feature type="compositionally biased region" description="Polar residues" evidence="1">
    <location>
        <begin position="152"/>
        <end position="164"/>
    </location>
</feature>
<dbReference type="PANTHER" id="PTHR35149">
    <property type="entry name" value="SLL5132 PROTEIN"/>
    <property type="match status" value="1"/>
</dbReference>
<dbReference type="AlphaFoldDB" id="A0A9D2JEZ2"/>